<dbReference type="EMBL" id="NPDZ01000003">
    <property type="protein sequence ID" value="PJZ73793.1"/>
    <property type="molecule type" value="Genomic_DNA"/>
</dbReference>
<dbReference type="AlphaFoldDB" id="A0A2M9ZPD8"/>
<feature type="transmembrane region" description="Helical" evidence="1">
    <location>
        <begin position="128"/>
        <end position="147"/>
    </location>
</feature>
<feature type="transmembrane region" description="Helical" evidence="1">
    <location>
        <begin position="188"/>
        <end position="205"/>
    </location>
</feature>
<keyword evidence="1" id="KW-1133">Transmembrane helix</keyword>
<evidence type="ECO:0000256" key="1">
    <source>
        <dbReference type="SAM" id="Phobius"/>
    </source>
</evidence>
<sequence>MPFYRAVTVSDKLKMVGSVSEYFRESWRFLRDPKNFLRTQLPKQGLKKVIFRTYLFFLIGVCISILFRAIPTFAFAAALGMSFDILVLSLEYILLFFTLPLLYGAIFLSAVGGGLFLFANLTGGKADFLSALASASFLSFLYIPFAISSLFSPYGLSQTLIQAICLGALIYFSILCLFHVYHGDRNRVLIVGGLLALICVLYLYFSKSAEIFVDNQYSPMSPEEEQEKIKEAEEFMEKMEQLRREKGLAE</sequence>
<keyword evidence="1" id="KW-0812">Transmembrane</keyword>
<protein>
    <recommendedName>
        <fullName evidence="6">Yip1 domain-containing protein</fullName>
    </recommendedName>
</protein>
<keyword evidence="1" id="KW-0472">Membrane</keyword>
<evidence type="ECO:0000313" key="3">
    <source>
        <dbReference type="EMBL" id="PJZ73793.1"/>
    </source>
</evidence>
<dbReference type="EMBL" id="NPDY01000002">
    <property type="protein sequence ID" value="PJZ70897.1"/>
    <property type="molecule type" value="Genomic_DNA"/>
</dbReference>
<reference evidence="4 5" key="1">
    <citation type="submission" date="2017-07" db="EMBL/GenBank/DDBJ databases">
        <title>Leptospira spp. isolated from tropical soils.</title>
        <authorList>
            <person name="Thibeaux R."/>
            <person name="Iraola G."/>
            <person name="Ferres I."/>
            <person name="Bierque E."/>
            <person name="Girault D."/>
            <person name="Soupe-Gilbert M.-E."/>
            <person name="Picardeau M."/>
            <person name="Goarant C."/>
        </authorList>
    </citation>
    <scope>NUCLEOTIDE SEQUENCE [LARGE SCALE GENOMIC DNA]</scope>
    <source>
        <strain evidence="3 5">FH1-B-B1</strain>
        <strain evidence="2 4">FH1-B-C1</strain>
    </source>
</reference>
<organism evidence="3 5">
    <name type="scientific">Leptospira perolatii</name>
    <dbReference type="NCBI Taxonomy" id="2023191"/>
    <lineage>
        <taxon>Bacteria</taxon>
        <taxon>Pseudomonadati</taxon>
        <taxon>Spirochaetota</taxon>
        <taxon>Spirochaetia</taxon>
        <taxon>Leptospirales</taxon>
        <taxon>Leptospiraceae</taxon>
        <taxon>Leptospira</taxon>
    </lineage>
</organism>
<feature type="transmembrane region" description="Helical" evidence="1">
    <location>
        <begin position="101"/>
        <end position="121"/>
    </location>
</feature>
<evidence type="ECO:0000313" key="5">
    <source>
        <dbReference type="Proteomes" id="UP000231990"/>
    </source>
</evidence>
<dbReference type="Proteomes" id="UP000231962">
    <property type="component" value="Unassembled WGS sequence"/>
</dbReference>
<evidence type="ECO:0000313" key="2">
    <source>
        <dbReference type="EMBL" id="PJZ70897.1"/>
    </source>
</evidence>
<keyword evidence="4" id="KW-1185">Reference proteome</keyword>
<dbReference type="RefSeq" id="WP_100712901.1">
    <property type="nucleotide sequence ID" value="NZ_NPDY01000002.1"/>
</dbReference>
<gene>
    <name evidence="2" type="ORF">CH360_05160</name>
    <name evidence="3" type="ORF">CH373_06430</name>
</gene>
<feature type="transmembrane region" description="Helical" evidence="1">
    <location>
        <begin position="49"/>
        <end position="67"/>
    </location>
</feature>
<evidence type="ECO:0008006" key="6">
    <source>
        <dbReference type="Google" id="ProtNLM"/>
    </source>
</evidence>
<accession>A0A2M9ZPD8</accession>
<feature type="transmembrane region" description="Helical" evidence="1">
    <location>
        <begin position="159"/>
        <end position="181"/>
    </location>
</feature>
<evidence type="ECO:0000313" key="4">
    <source>
        <dbReference type="Proteomes" id="UP000231962"/>
    </source>
</evidence>
<dbReference type="Proteomes" id="UP000231990">
    <property type="component" value="Unassembled WGS sequence"/>
</dbReference>
<comment type="caution">
    <text evidence="3">The sequence shown here is derived from an EMBL/GenBank/DDBJ whole genome shotgun (WGS) entry which is preliminary data.</text>
</comment>
<name>A0A2M9ZPD8_9LEPT</name>
<proteinExistence type="predicted"/>